<dbReference type="InterPro" id="IPR017039">
    <property type="entry name" value="Virul_fac_BrkB"/>
</dbReference>
<feature type="transmembrane region" description="Helical" evidence="6">
    <location>
        <begin position="156"/>
        <end position="187"/>
    </location>
</feature>
<feature type="transmembrane region" description="Helical" evidence="6">
    <location>
        <begin position="230"/>
        <end position="252"/>
    </location>
</feature>
<keyword evidence="3 6" id="KW-0812">Transmembrane</keyword>
<name>A0A657LXL8_9HYPH</name>
<dbReference type="PANTHER" id="PTHR30213:SF0">
    <property type="entry name" value="UPF0761 MEMBRANE PROTEIN YIHY"/>
    <property type="match status" value="1"/>
</dbReference>
<evidence type="ECO:0000313" key="8">
    <source>
        <dbReference type="Proteomes" id="UP000182661"/>
    </source>
</evidence>
<accession>A0A657LXL8</accession>
<proteinExistence type="predicted"/>
<evidence type="ECO:0000256" key="5">
    <source>
        <dbReference type="ARBA" id="ARBA00023136"/>
    </source>
</evidence>
<keyword evidence="5 6" id="KW-0472">Membrane</keyword>
<reference evidence="7 8" key="1">
    <citation type="submission" date="2016-02" db="EMBL/GenBank/DDBJ databases">
        <title>Genome sequencing of a beta-galactosidase producing bacteria Rhizobium sp. 59.</title>
        <authorList>
            <person name="Wang D."/>
            <person name="Kot W."/>
            <person name="Qin Y."/>
            <person name="Hansen L."/>
            <person name="Naqvi K."/>
            <person name="Rensing C."/>
        </authorList>
    </citation>
    <scope>NUCLEOTIDE SEQUENCE [LARGE SCALE GENOMIC DNA]</scope>
    <source>
        <strain evidence="7 8">59</strain>
    </source>
</reference>
<evidence type="ECO:0000313" key="7">
    <source>
        <dbReference type="EMBL" id="OJF97756.1"/>
    </source>
</evidence>
<dbReference type="Proteomes" id="UP000182661">
    <property type="component" value="Unassembled WGS sequence"/>
</dbReference>
<sequence length="324" mass="35511">MLTDNSDIAERGRGRLAHTPNEIPVRGLIDVFWRVLSEFSEDRVTLIAAGATYYLLLALFPALAALVSLYGVVADPVTIAKHITFLSGVFPPGSFDLILDQLDALARQKNSTLSIGVFTGFLIALWSANNGIKALFEAMNIAYGEREKRGVVRLNLISLLFTFGAIVIAIALITAIGVIPVVLAYLWLDRWAELLATIARWPALLLLVGSGITMMYRYGPSRNPAKVRWLTWGAAFSTLLWLAASILFSLYLENFADYNATYGTLGALIGFMVWIWISVIVLILGAEINSELEHQTSQDSTIGKPRPMGERGAYVADTIGAERD</sequence>
<comment type="caution">
    <text evidence="7">The sequence shown here is derived from an EMBL/GenBank/DDBJ whole genome shotgun (WGS) entry which is preliminary data.</text>
</comment>
<feature type="transmembrane region" description="Helical" evidence="6">
    <location>
        <begin position="115"/>
        <end position="136"/>
    </location>
</feature>
<feature type="transmembrane region" description="Helical" evidence="6">
    <location>
        <begin position="199"/>
        <end position="218"/>
    </location>
</feature>
<dbReference type="EMBL" id="LSRP01000080">
    <property type="protein sequence ID" value="OJF97756.1"/>
    <property type="molecule type" value="Genomic_DNA"/>
</dbReference>
<dbReference type="OrthoDB" id="9781030at2"/>
<evidence type="ECO:0000256" key="1">
    <source>
        <dbReference type="ARBA" id="ARBA00004651"/>
    </source>
</evidence>
<gene>
    <name evidence="7" type="ORF">AX760_15950</name>
</gene>
<comment type="subcellular location">
    <subcellularLocation>
        <location evidence="1">Cell membrane</location>
        <topology evidence="1">Multi-pass membrane protein</topology>
    </subcellularLocation>
</comment>
<evidence type="ECO:0000256" key="6">
    <source>
        <dbReference type="SAM" id="Phobius"/>
    </source>
</evidence>
<evidence type="ECO:0000256" key="3">
    <source>
        <dbReference type="ARBA" id="ARBA00022692"/>
    </source>
</evidence>
<dbReference type="AlphaFoldDB" id="A0A657LXL8"/>
<organism evidence="7 8">
    <name type="scientific">Pararhizobium antarcticum</name>
    <dbReference type="NCBI Taxonomy" id="1798805"/>
    <lineage>
        <taxon>Bacteria</taxon>
        <taxon>Pseudomonadati</taxon>
        <taxon>Pseudomonadota</taxon>
        <taxon>Alphaproteobacteria</taxon>
        <taxon>Hyphomicrobiales</taxon>
        <taxon>Rhizobiaceae</taxon>
        <taxon>Rhizobium/Agrobacterium group</taxon>
        <taxon>Pararhizobium</taxon>
    </lineage>
</organism>
<dbReference type="PANTHER" id="PTHR30213">
    <property type="entry name" value="INNER MEMBRANE PROTEIN YHJD"/>
    <property type="match status" value="1"/>
</dbReference>
<protein>
    <submittedName>
        <fullName evidence="7">Ribonuclease</fullName>
    </submittedName>
</protein>
<dbReference type="Pfam" id="PF03631">
    <property type="entry name" value="Virul_fac_BrkB"/>
    <property type="match status" value="1"/>
</dbReference>
<feature type="transmembrane region" description="Helical" evidence="6">
    <location>
        <begin position="264"/>
        <end position="286"/>
    </location>
</feature>
<dbReference type="GO" id="GO:0005886">
    <property type="term" value="C:plasma membrane"/>
    <property type="evidence" value="ECO:0007669"/>
    <property type="project" value="UniProtKB-SubCell"/>
</dbReference>
<evidence type="ECO:0000256" key="4">
    <source>
        <dbReference type="ARBA" id="ARBA00022989"/>
    </source>
</evidence>
<evidence type="ECO:0000256" key="2">
    <source>
        <dbReference type="ARBA" id="ARBA00022475"/>
    </source>
</evidence>
<dbReference type="NCBIfam" id="TIGR00765">
    <property type="entry name" value="yihY_not_rbn"/>
    <property type="match status" value="1"/>
</dbReference>
<keyword evidence="8" id="KW-1185">Reference proteome</keyword>
<keyword evidence="4 6" id="KW-1133">Transmembrane helix</keyword>
<feature type="transmembrane region" description="Helical" evidence="6">
    <location>
        <begin position="53"/>
        <end position="73"/>
    </location>
</feature>
<dbReference type="PIRSF" id="PIRSF035875">
    <property type="entry name" value="RNase_BN"/>
    <property type="match status" value="1"/>
</dbReference>
<keyword evidence="2" id="KW-1003">Cell membrane</keyword>